<dbReference type="PANTHER" id="PTHR21274">
    <property type="entry name" value="MECKELIN"/>
    <property type="match status" value="1"/>
</dbReference>
<feature type="transmembrane region" description="Helical" evidence="1">
    <location>
        <begin position="524"/>
        <end position="545"/>
    </location>
</feature>
<organism evidence="2 3">
    <name type="scientific">Magallana gigas</name>
    <name type="common">Pacific oyster</name>
    <name type="synonym">Crassostrea gigas</name>
    <dbReference type="NCBI Taxonomy" id="29159"/>
    <lineage>
        <taxon>Eukaryota</taxon>
        <taxon>Metazoa</taxon>
        <taxon>Spiralia</taxon>
        <taxon>Lophotrochozoa</taxon>
        <taxon>Mollusca</taxon>
        <taxon>Bivalvia</taxon>
        <taxon>Autobranchia</taxon>
        <taxon>Pteriomorphia</taxon>
        <taxon>Ostreida</taxon>
        <taxon>Ostreoidea</taxon>
        <taxon>Ostreidae</taxon>
        <taxon>Magallana</taxon>
    </lineage>
</organism>
<feature type="transmembrane region" description="Helical" evidence="1">
    <location>
        <begin position="927"/>
        <end position="947"/>
    </location>
</feature>
<dbReference type="SUPFAM" id="SSF57184">
    <property type="entry name" value="Growth factor receptor domain"/>
    <property type="match status" value="1"/>
</dbReference>
<dbReference type="GO" id="GO:0036038">
    <property type="term" value="C:MKS complex"/>
    <property type="evidence" value="ECO:0007669"/>
    <property type="project" value="InterPro"/>
</dbReference>
<dbReference type="GO" id="GO:0060271">
    <property type="term" value="P:cilium assembly"/>
    <property type="evidence" value="ECO:0007669"/>
    <property type="project" value="InterPro"/>
</dbReference>
<feature type="transmembrane region" description="Helical" evidence="1">
    <location>
        <begin position="609"/>
        <end position="629"/>
    </location>
</feature>
<dbReference type="Proteomes" id="UP000005408">
    <property type="component" value="Unassembled WGS sequence"/>
</dbReference>
<feature type="transmembrane region" description="Helical" evidence="1">
    <location>
        <begin position="682"/>
        <end position="700"/>
    </location>
</feature>
<protein>
    <recommendedName>
        <fullName evidence="4">Meckelin</fullName>
    </recommendedName>
</protein>
<keyword evidence="1" id="KW-0812">Transmembrane</keyword>
<keyword evidence="1" id="KW-0472">Membrane</keyword>
<keyword evidence="1" id="KW-1133">Transmembrane helix</keyword>
<accession>A0A8W8KG23</accession>
<dbReference type="PANTHER" id="PTHR21274:SF0">
    <property type="entry name" value="MECKELIN"/>
    <property type="match status" value="1"/>
</dbReference>
<keyword evidence="3" id="KW-1185">Reference proteome</keyword>
<evidence type="ECO:0000313" key="3">
    <source>
        <dbReference type="Proteomes" id="UP000005408"/>
    </source>
</evidence>
<evidence type="ECO:0000313" key="2">
    <source>
        <dbReference type="EnsemblMetazoa" id="G23456.4:cds"/>
    </source>
</evidence>
<dbReference type="Pfam" id="PF09773">
    <property type="entry name" value="Meckelin"/>
    <property type="match status" value="1"/>
</dbReference>
<feature type="transmembrane region" description="Helical" evidence="1">
    <location>
        <begin position="953"/>
        <end position="971"/>
    </location>
</feature>
<dbReference type="EnsemblMetazoa" id="G23456.4">
    <property type="protein sequence ID" value="G23456.4:cds"/>
    <property type="gene ID" value="G23456"/>
</dbReference>
<name>A0A8W8KG23_MAGGI</name>
<dbReference type="InterPro" id="IPR009030">
    <property type="entry name" value="Growth_fac_rcpt_cys_sf"/>
</dbReference>
<evidence type="ECO:0008006" key="4">
    <source>
        <dbReference type="Google" id="ProtNLM"/>
    </source>
</evidence>
<dbReference type="AlphaFoldDB" id="A0A8W8KG23"/>
<proteinExistence type="predicted"/>
<evidence type="ECO:0000256" key="1">
    <source>
        <dbReference type="SAM" id="Phobius"/>
    </source>
</evidence>
<dbReference type="InterPro" id="IPR019170">
    <property type="entry name" value="Meckelin"/>
</dbReference>
<feature type="transmembrane region" description="Helical" evidence="1">
    <location>
        <begin position="729"/>
        <end position="751"/>
    </location>
</feature>
<feature type="transmembrane region" description="Helical" evidence="1">
    <location>
        <begin position="557"/>
        <end position="589"/>
    </location>
</feature>
<sequence length="992" mass="111863">MKPRVCRHSTPWNFAPDIPRSIAVDSTMFCTKLVFELVTKDDCTTETQPGGQQFKQYFNTEKMKCETCSQNTSFQDVSSDGYSCVCRPGYRYSKDFGGSNIECVVCESQKARSADGWRCVTCNSGTTFNNQTKTCVPCAANNVPVERTVNGALVTSGGSQARICQRCSANTSLNVEGNRCERCTMLLKLNPSVSSCSCDPNNLAGGVCFPTTIVPLTISTLPLSSGSVESAYVKEHVQAAYLMCKDFVNITACQILSNLCVLSWYRYDDSPGTTTTCNLYRLILADLQKDYIPWLYYSQEGNRVLDDDKLTTEYTFSPASLLEYRVGRYTLNGTYLGISPVTGGLLQLCSDTTSRLNAAYTFGTYYEQTCSIPAIELWDTKTYQMEFYDLYIEFTRFGEQQLYSAPVKINNLEVNRGDTDNRGTDSQKWTLSRRFFMVDNVVSTGTDTTGGAATSTLPQYVRYAKDIEISVTLDSTLGNGRIFPPLMTITYDQVSLANAQAGATITPTFKVKYSMSLVAYLKDFQIAVGTLSTLGVIFAGYKTWAWSKRAGRLAIDFAAIVNFIFFVSGVLSNVFFVITFGIAFYFFIFYKRQSVVYLFLLEGSYYEEWLGLFGSAFALKCLQVAHMVATQCTVDIFFIDWEKPKGTLGIKADGSKKENPVSIWRTYFAANEWNEIQTCRKINHIFQIFAVVFFLNYVGFENTATKDPNGQVVKSSGDYQAPSDPMFRYAIAALVYLLVAFVQWLFFTLFYERFFEDKVRDFVDLCSMANISVFIMHQAQYGYYIHGRSVYGKADTNMKEMFEMMKKEEKDLVGQRGLLPNTEQQTFVMTLPRKLRLKYEEVLLAVALESAAGPQAGKEKGGLTEKQVEAYNIINKFLSTFIDHSLKSLDYQIRDKTLLESIMDTEFLDASEKGYFYNDNGHSFDQCLFYGNEMTLLLFDTLLFCIVDLIAKNFVLAGIITYIIIEIVALIRDHGGRKNLAKKTLVDERFLI</sequence>
<reference evidence="2" key="1">
    <citation type="submission" date="2022-08" db="UniProtKB">
        <authorList>
            <consortium name="EnsemblMetazoa"/>
        </authorList>
    </citation>
    <scope>IDENTIFICATION</scope>
    <source>
        <strain evidence="2">05x7-T-G4-1.051#20</strain>
    </source>
</reference>